<proteinExistence type="predicted"/>
<reference evidence="2 3" key="1">
    <citation type="submission" date="2019-07" db="EMBL/GenBank/DDBJ databases">
        <title>The pathways for chlorine oxyanion respiration interact through the shared metabolite chlorate.</title>
        <authorList>
            <person name="Barnum T.P."/>
            <person name="Cheng Y."/>
            <person name="Hill K.A."/>
            <person name="Lucas L.N."/>
            <person name="Carlson H.K."/>
            <person name="Coates J.D."/>
        </authorList>
    </citation>
    <scope>NUCLEOTIDE SEQUENCE [LARGE SCALE GENOMIC DNA]</scope>
    <source>
        <strain evidence="2 3">BK-1</strain>
    </source>
</reference>
<keyword evidence="2" id="KW-0489">Methyltransferase</keyword>
<protein>
    <submittedName>
        <fullName evidence="2">Class I SAM-dependent methyltransferase</fullName>
    </submittedName>
</protein>
<keyword evidence="3" id="KW-1185">Reference proteome</keyword>
<dbReference type="Pfam" id="PF08241">
    <property type="entry name" value="Methyltransf_11"/>
    <property type="match status" value="1"/>
</dbReference>
<evidence type="ECO:0000313" key="3">
    <source>
        <dbReference type="Proteomes" id="UP000316649"/>
    </source>
</evidence>
<feature type="domain" description="Methyltransferase type 11" evidence="1">
    <location>
        <begin position="28"/>
        <end position="115"/>
    </location>
</feature>
<dbReference type="InterPro" id="IPR013216">
    <property type="entry name" value="Methyltransf_11"/>
</dbReference>
<dbReference type="PANTHER" id="PTHR42912">
    <property type="entry name" value="METHYLTRANSFERASE"/>
    <property type="match status" value="1"/>
</dbReference>
<dbReference type="Proteomes" id="UP000316649">
    <property type="component" value="Unassembled WGS sequence"/>
</dbReference>
<dbReference type="AlphaFoldDB" id="A0A558DUU0"/>
<accession>A0A558DUU0</accession>
<dbReference type="PANTHER" id="PTHR42912:SF80">
    <property type="entry name" value="METHYLTRANSFERASE DOMAIN-CONTAINING PROTEIN"/>
    <property type="match status" value="1"/>
</dbReference>
<dbReference type="SUPFAM" id="SSF53335">
    <property type="entry name" value="S-adenosyl-L-methionine-dependent methyltransferases"/>
    <property type="match status" value="1"/>
</dbReference>
<dbReference type="InterPro" id="IPR050508">
    <property type="entry name" value="Methyltransf_Superfamily"/>
</dbReference>
<dbReference type="EMBL" id="VMNH01000016">
    <property type="protein sequence ID" value="TVO72557.1"/>
    <property type="molecule type" value="Genomic_DNA"/>
</dbReference>
<comment type="caution">
    <text evidence="2">The sequence shown here is derived from an EMBL/GenBank/DDBJ whole genome shotgun (WGS) entry which is preliminary data.</text>
</comment>
<keyword evidence="2" id="KW-0808">Transferase</keyword>
<dbReference type="CDD" id="cd02440">
    <property type="entry name" value="AdoMet_MTases"/>
    <property type="match status" value="1"/>
</dbReference>
<dbReference type="OrthoDB" id="9760689at2"/>
<gene>
    <name evidence="2" type="ORF">FHP88_12630</name>
</gene>
<organism evidence="2 3">
    <name type="scientific">Sedimenticola selenatireducens</name>
    <dbReference type="NCBI Taxonomy" id="191960"/>
    <lineage>
        <taxon>Bacteria</taxon>
        <taxon>Pseudomonadati</taxon>
        <taxon>Pseudomonadota</taxon>
        <taxon>Gammaproteobacteria</taxon>
        <taxon>Chromatiales</taxon>
        <taxon>Sedimenticolaceae</taxon>
        <taxon>Sedimenticola</taxon>
    </lineage>
</organism>
<evidence type="ECO:0000259" key="1">
    <source>
        <dbReference type="Pfam" id="PF08241"/>
    </source>
</evidence>
<dbReference type="GO" id="GO:0008757">
    <property type="term" value="F:S-adenosylmethionine-dependent methyltransferase activity"/>
    <property type="evidence" value="ECO:0007669"/>
    <property type="project" value="InterPro"/>
</dbReference>
<dbReference type="Gene3D" id="3.40.50.150">
    <property type="entry name" value="Vaccinia Virus protein VP39"/>
    <property type="match status" value="1"/>
</dbReference>
<dbReference type="InterPro" id="IPR029063">
    <property type="entry name" value="SAM-dependent_MTases_sf"/>
</dbReference>
<evidence type="ECO:0000313" key="2">
    <source>
        <dbReference type="EMBL" id="TVO72557.1"/>
    </source>
</evidence>
<sequence>MQEEMWRDLERNTIDLINKYAEKGARILDVGVGTGRLLAQFTSMNRYGIDVALGYLERLGDSGIECSLGVVEDLPYQNNVFDIVVCTDVLEHVFDLHKAISELYRVLKPEGMLIIRVPYKENLELYLHKDYPYHIAHVRNFDEHELEIQFSRVFDFRLCETLYDKAFVPVSLALPLPRGKIFLTKLLVRLQAIFPFLKNPLQRLYKPTEISMAFKKPA</sequence>
<name>A0A558DUU0_9GAMM</name>
<dbReference type="GO" id="GO:0032259">
    <property type="term" value="P:methylation"/>
    <property type="evidence" value="ECO:0007669"/>
    <property type="project" value="UniProtKB-KW"/>
</dbReference>